<organism evidence="1 2">
    <name type="scientific">Microbacterium kribbense</name>
    <dbReference type="NCBI Taxonomy" id="433645"/>
    <lineage>
        <taxon>Bacteria</taxon>
        <taxon>Bacillati</taxon>
        <taxon>Actinomycetota</taxon>
        <taxon>Actinomycetes</taxon>
        <taxon>Micrococcales</taxon>
        <taxon>Microbacteriaceae</taxon>
        <taxon>Microbacterium</taxon>
    </lineage>
</organism>
<name>A0ABP7GVN2_9MICO</name>
<accession>A0ABP7GVN2</accession>
<reference evidence="2" key="1">
    <citation type="journal article" date="2019" name="Int. J. Syst. Evol. Microbiol.">
        <title>The Global Catalogue of Microorganisms (GCM) 10K type strain sequencing project: providing services to taxonomists for standard genome sequencing and annotation.</title>
        <authorList>
            <consortium name="The Broad Institute Genomics Platform"/>
            <consortium name="The Broad Institute Genome Sequencing Center for Infectious Disease"/>
            <person name="Wu L."/>
            <person name="Ma J."/>
        </authorList>
    </citation>
    <scope>NUCLEOTIDE SEQUENCE [LARGE SCALE GENOMIC DNA]</scope>
    <source>
        <strain evidence="2">JCM 16950</strain>
    </source>
</reference>
<gene>
    <name evidence="1" type="ORF">GCM10022240_29820</name>
</gene>
<comment type="caution">
    <text evidence="1">The sequence shown here is derived from an EMBL/GenBank/DDBJ whole genome shotgun (WGS) entry which is preliminary data.</text>
</comment>
<evidence type="ECO:0000313" key="2">
    <source>
        <dbReference type="Proteomes" id="UP001500540"/>
    </source>
</evidence>
<dbReference type="EMBL" id="BAABAF010000011">
    <property type="protein sequence ID" value="GAA3776321.1"/>
    <property type="molecule type" value="Genomic_DNA"/>
</dbReference>
<keyword evidence="2" id="KW-1185">Reference proteome</keyword>
<sequence length="90" mass="9392">MLLTLGSHIAHWAEAGVPLTVELRGGTEDPCANMVDIPDATITAPARRGPAHPRPMGTGYFAADIAKACLARGVSFVIGAKRTRPLMIAA</sequence>
<protein>
    <recommendedName>
        <fullName evidence="3">Thiamine pyrophosphate enzyme N-terminal TPP-binding domain-containing protein</fullName>
    </recommendedName>
</protein>
<evidence type="ECO:0000313" key="1">
    <source>
        <dbReference type="EMBL" id="GAA3776321.1"/>
    </source>
</evidence>
<dbReference type="RefSeq" id="WP_344785032.1">
    <property type="nucleotide sequence ID" value="NZ_BAABAF010000011.1"/>
</dbReference>
<evidence type="ECO:0008006" key="3">
    <source>
        <dbReference type="Google" id="ProtNLM"/>
    </source>
</evidence>
<dbReference type="Proteomes" id="UP001500540">
    <property type="component" value="Unassembled WGS sequence"/>
</dbReference>
<proteinExistence type="predicted"/>